<evidence type="ECO:0000256" key="7">
    <source>
        <dbReference type="SAM" id="Phobius"/>
    </source>
</evidence>
<feature type="transmembrane region" description="Helical" evidence="7">
    <location>
        <begin position="1082"/>
        <end position="1103"/>
    </location>
</feature>
<organism evidence="8 9">
    <name type="scientific">Tetraparma gracilis</name>
    <dbReference type="NCBI Taxonomy" id="2962635"/>
    <lineage>
        <taxon>Eukaryota</taxon>
        <taxon>Sar</taxon>
        <taxon>Stramenopiles</taxon>
        <taxon>Ochrophyta</taxon>
        <taxon>Bolidophyceae</taxon>
        <taxon>Parmales</taxon>
        <taxon>Triparmaceae</taxon>
        <taxon>Tetraparma</taxon>
    </lineage>
</organism>
<evidence type="ECO:0000256" key="6">
    <source>
        <dbReference type="SAM" id="MobiDB-lite"/>
    </source>
</evidence>
<evidence type="ECO:0000313" key="8">
    <source>
        <dbReference type="EMBL" id="GMI28236.1"/>
    </source>
</evidence>
<evidence type="ECO:0000256" key="1">
    <source>
        <dbReference type="ARBA" id="ARBA00004141"/>
    </source>
</evidence>
<feature type="transmembrane region" description="Helical" evidence="7">
    <location>
        <begin position="1192"/>
        <end position="1213"/>
    </location>
</feature>
<keyword evidence="3 7" id="KW-0812">Transmembrane</keyword>
<comment type="caution">
    <text evidence="8">The sequence shown here is derived from an EMBL/GenBank/DDBJ whole genome shotgun (WGS) entry which is preliminary data.</text>
</comment>
<comment type="subcellular location">
    <subcellularLocation>
        <location evidence="1">Membrane</location>
        <topology evidence="1">Multi-pass membrane protein</topology>
    </subcellularLocation>
</comment>
<feature type="compositionally biased region" description="Acidic residues" evidence="6">
    <location>
        <begin position="1329"/>
        <end position="1343"/>
    </location>
</feature>
<dbReference type="Pfam" id="PF09815">
    <property type="entry name" value="XK-related"/>
    <property type="match status" value="1"/>
</dbReference>
<keyword evidence="9" id="KW-1185">Reference proteome</keyword>
<dbReference type="InterPro" id="IPR023393">
    <property type="entry name" value="START-like_dom_sf"/>
</dbReference>
<feature type="region of interest" description="Disordered" evidence="6">
    <location>
        <begin position="1459"/>
        <end position="1481"/>
    </location>
</feature>
<keyword evidence="5 7" id="KW-0472">Membrane</keyword>
<proteinExistence type="inferred from homology"/>
<dbReference type="SUPFAM" id="SSF55961">
    <property type="entry name" value="Bet v1-like"/>
    <property type="match status" value="3"/>
</dbReference>
<evidence type="ECO:0000256" key="2">
    <source>
        <dbReference type="ARBA" id="ARBA00008789"/>
    </source>
</evidence>
<evidence type="ECO:0000313" key="9">
    <source>
        <dbReference type="Proteomes" id="UP001165060"/>
    </source>
</evidence>
<sequence>MNPPLPSPAARVLLDDFLLLLPKLFDLFDRSSEVDEAVHVELARHFETTTTAASEEENELIDEVLGYEEQDWKRIRGTVQEPVEYFQVLAKGKSMMSRIGRSKSKSSVDADSDDAVEGAWGKATANIDISADRCLAYLWHSMSYEGNATFEKDQGRLLKMQVHVPDSRTTFMVTSIKSPFPGVDGRVYSANVALGMAKATLDCGVAEASSHYLAPCGREKKRRSTERGDPACFLLKEHSEHDFEWVLVKKMPFPLRHREFLGRYLCFKEPTGDHVLVFEALPESMEVDYGADLKVVRGKTTGVVRFKSTNDDTQCEVTLVQHMDAGGFLPERVVVAKIPKALSGVAEMRELFQRDDAIDGAKGSELAAIINTSEQPYLPDEDKLIDEVGVKFASLPAFEKLDSPDHFVHMSVAFKEGSSSAILKASTIVDAPIAEVAAWEMAKMSRENQKEHVAFGGLDRDLVKINDHQNVFHVVFDLSIPRFLPRQWVTKIVWKWAADKKALTVVVDDVKHGEFPERKEYLRAASTHEWTYRQEAKAGELPQTKVTYTVQVDVGGAIPKWAQNRKSISQLMQVIEYLSVMRKRFDKSPAIDAASNLRLVTMIQNHDEVYTEKEEEILKVGMARLELFTKSTAEVKKAKSLTPTVKNEIAYKEGDPLGWGRSETLVRASKEEILAHLWDMTARGRWGDTDMERRVLVKESEHQYVGLVSKHGSHGGVAKLLPREGVSRSVWGKTSTDTLVMITTPADLPGGAIRDGVIRARMRTSAVIKEIKPGVCRFVYVNQTDVGGQKVVANKLRPAGDSKVKLCNMTVKQANVIGGALASCIAANLTAPAAVDEWILRYPAMGEMEREYVWFRPMMDSVAQRLLESVSWGLKMRLYTGAGLSTLDLITDLYMIYMYATTGQQGTALGLAIMVGLCISMQLLFCWMNTRKGSKRVMVREFLIVLSGLAPGVHAMRVANGTEQNQSAFVNPEMELVIARSMEMVFESCPGSVLQTYSLMKSLRSDKFSSAALASIIVSALTTGFGAAVMSFDYDVNPKRRRDEPNFYGYIPDAASSRTLTFFCMIVNGALLLLVRSVSMALLAMVGGQWVLVYLVSDVSLYFTYKILRGDLWHWVPLEGAASIVQSVLERLVVKVLVDFTGVIQFRGAGEMGGCYFSFNMIVALAASFVATHIYYASLEEGKEAVMEEGDAWMMVGGLSGGLICFEAAFLLLMKSGYKGTFFSTQTGYQYVQSKFLREGDENKKAVFKYNKKQWLSIRGDVKAWTLENWERWEEEQPEWFTDAWKARIDEDMVPAASLRKLRGAGSSRRRSSLGEAMGLVVVKEAADDEAVEDVDDAEDEPVDTPNKDTTTEFPATRYNGRPLFDRSLAITTRRRFELATHSQDVLECAVQQCTTRIHAEVSEVASVLLKHLKLAYASKLDSTELGDLAEEVRLGEGFASATEEPEEVMSAAPLAAALPGSLNDDDDEDEVEESDDGDSAVEAQLQEKELAPLLHAATASFTRSVPHVSTEPLTFELSLAPLS</sequence>
<feature type="transmembrane region" description="Helical" evidence="7">
    <location>
        <begin position="1011"/>
        <end position="1034"/>
    </location>
</feature>
<reference evidence="8 9" key="1">
    <citation type="journal article" date="2023" name="Commun. Biol.">
        <title>Genome analysis of Parmales, the sister group of diatoms, reveals the evolutionary specialization of diatoms from phago-mixotrophs to photoautotrophs.</title>
        <authorList>
            <person name="Ban H."/>
            <person name="Sato S."/>
            <person name="Yoshikawa S."/>
            <person name="Yamada K."/>
            <person name="Nakamura Y."/>
            <person name="Ichinomiya M."/>
            <person name="Sato N."/>
            <person name="Blanc-Mathieu R."/>
            <person name="Endo H."/>
            <person name="Kuwata A."/>
            <person name="Ogata H."/>
        </authorList>
    </citation>
    <scope>NUCLEOTIDE SEQUENCE [LARGE SCALE GENOMIC DNA]</scope>
</reference>
<dbReference type="Gene3D" id="3.30.530.20">
    <property type="match status" value="3"/>
</dbReference>
<dbReference type="InterPro" id="IPR051213">
    <property type="entry name" value="START_lipid_transfer"/>
</dbReference>
<dbReference type="PANTHER" id="PTHR19308:SF14">
    <property type="entry name" value="START DOMAIN-CONTAINING PROTEIN"/>
    <property type="match status" value="1"/>
</dbReference>
<evidence type="ECO:0000256" key="4">
    <source>
        <dbReference type="ARBA" id="ARBA00022989"/>
    </source>
</evidence>
<feature type="transmembrane region" description="Helical" evidence="7">
    <location>
        <begin position="1054"/>
        <end position="1075"/>
    </location>
</feature>
<feature type="non-terminal residue" evidence="8">
    <location>
        <position position="1524"/>
    </location>
</feature>
<feature type="region of interest" description="Disordered" evidence="6">
    <location>
        <begin position="1329"/>
        <end position="1357"/>
    </location>
</feature>
<dbReference type="PANTHER" id="PTHR19308">
    <property type="entry name" value="PHOSPHATIDYLCHOLINE TRANSFER PROTEIN"/>
    <property type="match status" value="1"/>
</dbReference>
<name>A0ABQ6MKI8_9STRA</name>
<feature type="compositionally biased region" description="Acidic residues" evidence="6">
    <location>
        <begin position="1464"/>
        <end position="1480"/>
    </location>
</feature>
<keyword evidence="4 7" id="KW-1133">Transmembrane helix</keyword>
<evidence type="ECO:0000256" key="5">
    <source>
        <dbReference type="ARBA" id="ARBA00023136"/>
    </source>
</evidence>
<dbReference type="EMBL" id="BRYB01001543">
    <property type="protein sequence ID" value="GMI28236.1"/>
    <property type="molecule type" value="Genomic_DNA"/>
</dbReference>
<accession>A0ABQ6MKI8</accession>
<feature type="transmembrane region" description="Helical" evidence="7">
    <location>
        <begin position="1155"/>
        <end position="1176"/>
    </location>
</feature>
<dbReference type="InterPro" id="IPR018629">
    <property type="entry name" value="XK-rel"/>
</dbReference>
<gene>
    <name evidence="8" type="ORF">TeGR_g4461</name>
</gene>
<dbReference type="Proteomes" id="UP001165060">
    <property type="component" value="Unassembled WGS sequence"/>
</dbReference>
<protein>
    <submittedName>
        <fullName evidence="8">Uncharacterized protein</fullName>
    </submittedName>
</protein>
<evidence type="ECO:0000256" key="3">
    <source>
        <dbReference type="ARBA" id="ARBA00022692"/>
    </source>
</evidence>
<feature type="transmembrane region" description="Helical" evidence="7">
    <location>
        <begin position="908"/>
        <end position="928"/>
    </location>
</feature>
<comment type="similarity">
    <text evidence="2">Belongs to the XK family.</text>
</comment>